<proteinExistence type="predicted"/>
<evidence type="ECO:0000256" key="3">
    <source>
        <dbReference type="SAM" id="SignalP"/>
    </source>
</evidence>
<dbReference type="Pfam" id="PF22939">
    <property type="entry name" value="WHD_GPIID"/>
    <property type="match status" value="1"/>
</dbReference>
<dbReference type="PANTHER" id="PTHR10039:SF15">
    <property type="entry name" value="NACHT DOMAIN-CONTAINING PROTEIN"/>
    <property type="match status" value="1"/>
</dbReference>
<evidence type="ECO:0000259" key="4">
    <source>
        <dbReference type="Pfam" id="PF22939"/>
    </source>
</evidence>
<dbReference type="InterPro" id="IPR056884">
    <property type="entry name" value="NPHP3-like_N"/>
</dbReference>
<dbReference type="Pfam" id="PF24883">
    <property type="entry name" value="NPHP3_N"/>
    <property type="match status" value="1"/>
</dbReference>
<gene>
    <name evidence="6" type="ORF">FB567DRAFT_172902</name>
</gene>
<feature type="repeat" description="ANK" evidence="2">
    <location>
        <begin position="753"/>
        <end position="785"/>
    </location>
</feature>
<dbReference type="InterPro" id="IPR036770">
    <property type="entry name" value="Ankyrin_rpt-contain_sf"/>
</dbReference>
<feature type="repeat" description="ANK" evidence="2">
    <location>
        <begin position="789"/>
        <end position="818"/>
    </location>
</feature>
<feature type="chain" id="PRO_5035442549" evidence="3">
    <location>
        <begin position="23"/>
        <end position="1123"/>
    </location>
</feature>
<dbReference type="InterPro" id="IPR054471">
    <property type="entry name" value="GPIID_WHD"/>
</dbReference>
<evidence type="ECO:0000313" key="6">
    <source>
        <dbReference type="EMBL" id="KAH7093338.1"/>
    </source>
</evidence>
<evidence type="ECO:0000259" key="5">
    <source>
        <dbReference type="Pfam" id="PF24883"/>
    </source>
</evidence>
<dbReference type="SMART" id="SM00248">
    <property type="entry name" value="ANK"/>
    <property type="match status" value="11"/>
</dbReference>
<evidence type="ECO:0000256" key="1">
    <source>
        <dbReference type="ARBA" id="ARBA00022737"/>
    </source>
</evidence>
<dbReference type="SUPFAM" id="SSF52540">
    <property type="entry name" value="P-loop containing nucleoside triphosphate hydrolases"/>
    <property type="match status" value="1"/>
</dbReference>
<dbReference type="SUPFAM" id="SSF48403">
    <property type="entry name" value="Ankyrin repeat"/>
    <property type="match status" value="1"/>
</dbReference>
<keyword evidence="1" id="KW-0677">Repeat</keyword>
<keyword evidence="3" id="KW-0732">Signal</keyword>
<feature type="repeat" description="ANK" evidence="2">
    <location>
        <begin position="688"/>
        <end position="720"/>
    </location>
</feature>
<feature type="repeat" description="ANK" evidence="2">
    <location>
        <begin position="883"/>
        <end position="915"/>
    </location>
</feature>
<organism evidence="6 7">
    <name type="scientific">Paraphoma chrysanthemicola</name>
    <dbReference type="NCBI Taxonomy" id="798071"/>
    <lineage>
        <taxon>Eukaryota</taxon>
        <taxon>Fungi</taxon>
        <taxon>Dikarya</taxon>
        <taxon>Ascomycota</taxon>
        <taxon>Pezizomycotina</taxon>
        <taxon>Dothideomycetes</taxon>
        <taxon>Pleosporomycetidae</taxon>
        <taxon>Pleosporales</taxon>
        <taxon>Pleosporineae</taxon>
        <taxon>Phaeosphaeriaceae</taxon>
        <taxon>Paraphoma</taxon>
    </lineage>
</organism>
<dbReference type="Proteomes" id="UP000813461">
    <property type="component" value="Unassembled WGS sequence"/>
</dbReference>
<sequence>MDPLSITGSIIAILQLSAKVLAYLNDVKDASKDRAQCEIEMSNLYSLLVSLRSRLEEGSASQPWYTAVRALASENGPLDQYKQALETLQAKMNDGSRLKKVGEALMWKFREEEVMSFLARIERLKTLIGVALELDHFKLSQAIKDETTQLRKQVPAIQSGIDRIQQNYDSTKHRALLDWISSSDYPAQQSDIISRKEKGTGQWFLDAPEVSRWLNEATTTLFCPGIPGAGKTMIAAIAIDYLLNTAQPGAHRVAYVYCNYKAQNEQDVFHLLTAILKQLVSGQPSTMEHIERLHRTHADRGTKPSLEEITVALRNVLDHCPPLYIVIDALDECLNDTRRQLLARLDDLRAGRNVSLMVTSRFIPDIESAFKAALRLEVRASREDVKRYISSQMYRLPACIQRDAALQDTVLVMILDAVNGMFLLARLHVDSLLDKRTTKAVKMALAKLTNDADALDIAYEEALHRMKSQPKGDHELAKRVITWITFAKRPLTTTEICCALAVEPEETELDSDNVPDTDDIVSVCAGLVVVDHESAVVRLVHYTTQEYFERTGDAWVPDGQLHIARTCLTYLCFDAFQHGACSTEKDYEERLRRHQFLEYAARYWGEHARAVEADIADQICIFVNSNALHCAVQARQFSWQTPGNRHYSNSTPLCEVACLGLAIVARTLASTTSGSFTSMVKAKANDNYSRTPLELAASEGHCEMVKMLLEYKADINAQHRTFGSALYSASSGGHEQVVQILLDYKADVNPQNTWNRPLHAASSNGHEQIVRMLLANQADVNAQDDVLGSALYAASASGHEQIVKLLLANQANVNAQTGTSRGALQVASERGHEQIVKTLLANKADVNAQNGRSSALCLASANGHEQIVEILLANKADVNAQSGRGSALYLASEQGHDQIVKTLLANNADVSLQGREGSPLYVACVNGHVQTAKILLENHAGVNAQGRFYSNAMHAAAYEGHTELLDLLITNSSSSLPQDYYGRTLLWLAAAGGHAATVEALIHKHNMDPRTADNLGRNPSWIAGKKGHGVVLKLLQGYDGEPNAGQAAASDRRYDQSRLLCDVCTSSIPRGVSYYHCDHCSGGDWNVCDDCIKCGATCMDTTHVLVKPTTFVNPADILMIRGM</sequence>
<dbReference type="PROSITE" id="PS50088">
    <property type="entry name" value="ANK_REPEAT"/>
    <property type="match status" value="8"/>
</dbReference>
<feature type="repeat" description="ANK" evidence="2">
    <location>
        <begin position="915"/>
        <end position="947"/>
    </location>
</feature>
<comment type="caution">
    <text evidence="6">The sequence shown here is derived from an EMBL/GenBank/DDBJ whole genome shotgun (WGS) entry which is preliminary data.</text>
</comment>
<dbReference type="InterPro" id="IPR027417">
    <property type="entry name" value="P-loop_NTPase"/>
</dbReference>
<dbReference type="EMBL" id="JAGMVJ010000002">
    <property type="protein sequence ID" value="KAH7093338.1"/>
    <property type="molecule type" value="Genomic_DNA"/>
</dbReference>
<reference evidence="6" key="1">
    <citation type="journal article" date="2021" name="Nat. Commun.">
        <title>Genetic determinants of endophytism in the Arabidopsis root mycobiome.</title>
        <authorList>
            <person name="Mesny F."/>
            <person name="Miyauchi S."/>
            <person name="Thiergart T."/>
            <person name="Pickel B."/>
            <person name="Atanasova L."/>
            <person name="Karlsson M."/>
            <person name="Huettel B."/>
            <person name="Barry K.W."/>
            <person name="Haridas S."/>
            <person name="Chen C."/>
            <person name="Bauer D."/>
            <person name="Andreopoulos W."/>
            <person name="Pangilinan J."/>
            <person name="LaButti K."/>
            <person name="Riley R."/>
            <person name="Lipzen A."/>
            <person name="Clum A."/>
            <person name="Drula E."/>
            <person name="Henrissat B."/>
            <person name="Kohler A."/>
            <person name="Grigoriev I.V."/>
            <person name="Martin F.M."/>
            <person name="Hacquard S."/>
        </authorList>
    </citation>
    <scope>NUCLEOTIDE SEQUENCE</scope>
    <source>
        <strain evidence="6">MPI-SDFR-AT-0120</strain>
    </source>
</reference>
<evidence type="ECO:0000313" key="7">
    <source>
        <dbReference type="Proteomes" id="UP000813461"/>
    </source>
</evidence>
<feature type="repeat" description="ANK" evidence="2">
    <location>
        <begin position="819"/>
        <end position="851"/>
    </location>
</feature>
<keyword evidence="7" id="KW-1185">Reference proteome</keyword>
<dbReference type="Gene3D" id="1.25.40.20">
    <property type="entry name" value="Ankyrin repeat-containing domain"/>
    <property type="match status" value="3"/>
</dbReference>
<name>A0A8K0REC4_9PLEO</name>
<accession>A0A8K0REC4</accession>
<feature type="repeat" description="ANK" evidence="2">
    <location>
        <begin position="851"/>
        <end position="883"/>
    </location>
</feature>
<feature type="domain" description="GPI inositol-deacylase winged helix" evidence="4">
    <location>
        <begin position="469"/>
        <end position="549"/>
    </location>
</feature>
<dbReference type="InterPro" id="IPR002110">
    <property type="entry name" value="Ankyrin_rpt"/>
</dbReference>
<feature type="domain" description="Nephrocystin 3-like N-terminal" evidence="5">
    <location>
        <begin position="199"/>
        <end position="361"/>
    </location>
</feature>
<feature type="repeat" description="ANK" evidence="2">
    <location>
        <begin position="721"/>
        <end position="753"/>
    </location>
</feature>
<keyword evidence="2" id="KW-0040">ANK repeat</keyword>
<protein>
    <submittedName>
        <fullName evidence="6">Ankyrin repeat domain-containing protein</fullName>
    </submittedName>
</protein>
<dbReference type="AlphaFoldDB" id="A0A8K0REC4"/>
<dbReference type="Pfam" id="PF00023">
    <property type="entry name" value="Ank"/>
    <property type="match status" value="1"/>
</dbReference>
<dbReference type="Gene3D" id="3.40.50.300">
    <property type="entry name" value="P-loop containing nucleotide triphosphate hydrolases"/>
    <property type="match status" value="1"/>
</dbReference>
<dbReference type="OrthoDB" id="195446at2759"/>
<dbReference type="PANTHER" id="PTHR10039">
    <property type="entry name" value="AMELOGENIN"/>
    <property type="match status" value="1"/>
</dbReference>
<dbReference type="PROSITE" id="PS50297">
    <property type="entry name" value="ANK_REP_REGION"/>
    <property type="match status" value="6"/>
</dbReference>
<dbReference type="Pfam" id="PF12796">
    <property type="entry name" value="Ank_2"/>
    <property type="match status" value="4"/>
</dbReference>
<dbReference type="PRINTS" id="PR01415">
    <property type="entry name" value="ANKYRIN"/>
</dbReference>
<evidence type="ECO:0000256" key="2">
    <source>
        <dbReference type="PROSITE-ProRule" id="PRU00023"/>
    </source>
</evidence>
<feature type="signal peptide" evidence="3">
    <location>
        <begin position="1"/>
        <end position="22"/>
    </location>
</feature>